<feature type="transmembrane region" description="Helical" evidence="1">
    <location>
        <begin position="51"/>
        <end position="68"/>
    </location>
</feature>
<keyword evidence="3" id="KW-1185">Reference proteome</keyword>
<proteinExistence type="predicted"/>
<name>A0ABZ1DYZ2_9RHOB</name>
<evidence type="ECO:0000313" key="3">
    <source>
        <dbReference type="Proteomes" id="UP001623290"/>
    </source>
</evidence>
<reference evidence="2 3" key="1">
    <citation type="submission" date="2023-09" db="EMBL/GenBank/DDBJ databases">
        <title>Thioclava shenzhenensis sp. nov., a multidrug resistant bacteria-antagonizing species isolated from coastal seawater.</title>
        <authorList>
            <person name="Long M."/>
        </authorList>
    </citation>
    <scope>NUCLEOTIDE SEQUENCE [LARGE SCALE GENOMIC DNA]</scope>
    <source>
        <strain evidence="2 3">FTW29</strain>
    </source>
</reference>
<dbReference type="EMBL" id="CP135443">
    <property type="protein sequence ID" value="WRY34024.1"/>
    <property type="molecule type" value="Genomic_DNA"/>
</dbReference>
<accession>A0ABZ1DYZ2</accession>
<evidence type="ECO:0000313" key="2">
    <source>
        <dbReference type="EMBL" id="WRY34024.1"/>
    </source>
</evidence>
<evidence type="ECO:0000256" key="1">
    <source>
        <dbReference type="SAM" id="Phobius"/>
    </source>
</evidence>
<gene>
    <name evidence="2" type="ORF">RPE78_01655</name>
</gene>
<keyword evidence="1" id="KW-0812">Transmembrane</keyword>
<protein>
    <submittedName>
        <fullName evidence="2">DUF2484 family protein</fullName>
    </submittedName>
</protein>
<dbReference type="RefSeq" id="WP_339107788.1">
    <property type="nucleotide sequence ID" value="NZ_CP135443.1"/>
</dbReference>
<dbReference type="Pfam" id="PF10658">
    <property type="entry name" value="DUF2484"/>
    <property type="match status" value="1"/>
</dbReference>
<sequence>MSLSLTLACLWGVFASVLAMGPQRWHWVAAWVLIVTGVPILGAVTYQQGPLWGLVVLAAGMSVLRWPLHRLIARLHAEPRPADNRQDA</sequence>
<organism evidence="2 3">
    <name type="scientific">Thioclava litoralis</name>
    <dbReference type="NCBI Taxonomy" id="3076557"/>
    <lineage>
        <taxon>Bacteria</taxon>
        <taxon>Pseudomonadati</taxon>
        <taxon>Pseudomonadota</taxon>
        <taxon>Alphaproteobacteria</taxon>
        <taxon>Rhodobacterales</taxon>
        <taxon>Paracoccaceae</taxon>
        <taxon>Thioclava</taxon>
    </lineage>
</organism>
<keyword evidence="1" id="KW-0472">Membrane</keyword>
<feature type="transmembrane region" description="Helical" evidence="1">
    <location>
        <begin position="25"/>
        <end position="44"/>
    </location>
</feature>
<keyword evidence="1" id="KW-1133">Transmembrane helix</keyword>
<dbReference type="InterPro" id="IPR018919">
    <property type="entry name" value="DUF2484"/>
</dbReference>
<dbReference type="Proteomes" id="UP001623290">
    <property type="component" value="Chromosome"/>
</dbReference>